<protein>
    <submittedName>
        <fullName evidence="1">Uncharacterized protein</fullName>
    </submittedName>
</protein>
<keyword evidence="2" id="KW-1185">Reference proteome</keyword>
<evidence type="ECO:0000313" key="1">
    <source>
        <dbReference type="EMBL" id="CAC5411313.1"/>
    </source>
</evidence>
<sequence length="175" mass="19560">MGNMCLGGIHVPDDVNAYLTHLAPDGRASILQPSPYNYDVHECFGCGSVNFGVSQKKDDTITSAIFERTVQHDKPGLSIEDRQFLTLMQTNLQDKDVCNESEAIDWLNRTTEALKIFGNLRQHKFSSNSSVVRAALKSDDLAENLEKRNVDTDDLPLQRSLGLYWDLQSDTLNGI</sequence>
<dbReference type="PANTHER" id="PTHR47331:SF6">
    <property type="entry name" value="DOUBLECORTIN DOMAIN-CONTAINING PROTEIN"/>
    <property type="match status" value="1"/>
</dbReference>
<name>A0A6J8DRS6_MYTCO</name>
<proteinExistence type="predicted"/>
<organism evidence="1 2">
    <name type="scientific">Mytilus coruscus</name>
    <name type="common">Sea mussel</name>
    <dbReference type="NCBI Taxonomy" id="42192"/>
    <lineage>
        <taxon>Eukaryota</taxon>
        <taxon>Metazoa</taxon>
        <taxon>Spiralia</taxon>
        <taxon>Lophotrochozoa</taxon>
        <taxon>Mollusca</taxon>
        <taxon>Bivalvia</taxon>
        <taxon>Autobranchia</taxon>
        <taxon>Pteriomorphia</taxon>
        <taxon>Mytilida</taxon>
        <taxon>Mytiloidea</taxon>
        <taxon>Mytilidae</taxon>
        <taxon>Mytilinae</taxon>
        <taxon>Mytilus</taxon>
    </lineage>
</organism>
<dbReference type="EMBL" id="CACVKT020007840">
    <property type="protein sequence ID" value="CAC5411313.1"/>
    <property type="molecule type" value="Genomic_DNA"/>
</dbReference>
<dbReference type="Proteomes" id="UP000507470">
    <property type="component" value="Unassembled WGS sequence"/>
</dbReference>
<accession>A0A6J8DRS6</accession>
<dbReference type="PANTHER" id="PTHR47331">
    <property type="entry name" value="PHD-TYPE DOMAIN-CONTAINING PROTEIN"/>
    <property type="match status" value="1"/>
</dbReference>
<gene>
    <name evidence="1" type="ORF">MCOR_44421</name>
</gene>
<reference evidence="1 2" key="1">
    <citation type="submission" date="2020-06" db="EMBL/GenBank/DDBJ databases">
        <authorList>
            <person name="Li R."/>
            <person name="Bekaert M."/>
        </authorList>
    </citation>
    <scope>NUCLEOTIDE SEQUENCE [LARGE SCALE GENOMIC DNA]</scope>
    <source>
        <strain evidence="2">wild</strain>
    </source>
</reference>
<dbReference type="AlphaFoldDB" id="A0A6J8DRS6"/>
<evidence type="ECO:0000313" key="2">
    <source>
        <dbReference type="Proteomes" id="UP000507470"/>
    </source>
</evidence>